<sequence>MNRAVPKSPAVHAAYTESLEYLEINFGRPGGHVVVVLSSVVVEVELSSGVGVLTRPAVVRCVVVVGFVVLVVVVEVLCVVVVIILVVAFRQRCSLKKVSEQLVTVVT</sequence>
<accession>Q7TFW6</accession>
<dbReference type="Proteomes" id="UP000115582">
    <property type="component" value="Segment"/>
</dbReference>
<dbReference type="EMBL" id="DQ120516">
    <property type="protein sequence ID" value="AAZ80514.1"/>
    <property type="molecule type" value="Genomic_DNA"/>
</dbReference>
<dbReference type="GeneID" id="2952684"/>
<dbReference type="Proteomes" id="UP000161430">
    <property type="component" value="Segment"/>
</dbReference>
<name>Q7TFW6_RHCM6</name>
<dbReference type="EMBL" id="AY186194">
    <property type="protein sequence ID" value="AAP50542.1"/>
    <property type="molecule type" value="Genomic_DNA"/>
</dbReference>
<evidence type="ECO:0000313" key="2">
    <source>
        <dbReference type="EMBL" id="AAP50542.1"/>
    </source>
</evidence>
<reference evidence="2 5" key="1">
    <citation type="journal article" date="2003" name="J. Virol.">
        <title>Complete sequence and genomic analysis of rhesus cytomegalovirus.</title>
        <authorList>
            <person name="Hansen S.G."/>
            <person name="Strelow L.I."/>
            <person name="Franchi D.C."/>
            <person name="Anders D.G."/>
            <person name="Wong S.W."/>
        </authorList>
    </citation>
    <scope>NUCLEOTIDE SEQUENCE [LARGE SCALE GENOMIC DNA]</scope>
    <source>
        <strain evidence="2">68-1</strain>
    </source>
</reference>
<keyword evidence="1" id="KW-0812">Transmembrane</keyword>
<keyword evidence="1" id="KW-1133">Transmembrane helix</keyword>
<feature type="transmembrane region" description="Helical" evidence="1">
    <location>
        <begin position="57"/>
        <end position="89"/>
    </location>
</feature>
<dbReference type="KEGG" id="vg:2952684"/>
<organismHost>
    <name type="scientific">Macaca mulatta</name>
    <name type="common">Rhesus macaque</name>
    <dbReference type="NCBI Taxonomy" id="9544"/>
</organismHost>
<keyword evidence="1" id="KW-0472">Membrane</keyword>
<evidence type="ECO:0000313" key="3">
    <source>
        <dbReference type="EMBL" id="AAZ80514.1"/>
    </source>
</evidence>
<keyword evidence="5" id="KW-1185">Reference proteome</keyword>
<protein>
    <submittedName>
        <fullName evidence="2">Rh15</fullName>
    </submittedName>
</protein>
<evidence type="ECO:0000313" key="4">
    <source>
        <dbReference type="Proteomes" id="UP000115582"/>
    </source>
</evidence>
<accession>Q2FAV6</accession>
<reference evidence="3 4" key="2">
    <citation type="journal article" date="2006" name="J. Virol.">
        <title>Genomic sequence of rhesus cytomegalovirus 180.92: insights into the coding potential of rhesus cytomegalovirus.</title>
        <authorList>
            <person name="Rivailler P."/>
            <person name="Kaur A."/>
            <person name="Johnson R.P."/>
            <person name="Wang F."/>
        </authorList>
    </citation>
    <scope>NUCLEOTIDE SEQUENCE [LARGE SCALE GENOMIC DNA]</scope>
    <source>
        <strain evidence="3">CMV 180.92</strain>
    </source>
</reference>
<evidence type="ECO:0000313" key="5">
    <source>
        <dbReference type="Proteomes" id="UP000161430"/>
    </source>
</evidence>
<dbReference type="RefSeq" id="YP_068109.1">
    <property type="nucleotide sequence ID" value="NC_006150.1"/>
</dbReference>
<organism evidence="2 5">
    <name type="scientific">Rhesus cytomegalovirus (strain 68-1)</name>
    <name type="common">RhCMV</name>
    <dbReference type="NCBI Taxonomy" id="47929"/>
    <lineage>
        <taxon>Viruses</taxon>
        <taxon>Duplodnaviria</taxon>
        <taxon>Heunggongvirae</taxon>
        <taxon>Peploviricota</taxon>
        <taxon>Herviviricetes</taxon>
        <taxon>Herpesvirales</taxon>
        <taxon>Orthoherpesviridae</taxon>
        <taxon>Betaherpesvirinae</taxon>
        <taxon>Cytomegalovirus</taxon>
        <taxon>Cytomegalovirus macacinebeta3</taxon>
    </lineage>
</organism>
<proteinExistence type="predicted"/>
<evidence type="ECO:0000256" key="1">
    <source>
        <dbReference type="SAM" id="Phobius"/>
    </source>
</evidence>